<feature type="compositionally biased region" description="Polar residues" evidence="1">
    <location>
        <begin position="1"/>
        <end position="13"/>
    </location>
</feature>
<name>A0A9Q1JTP0_9CARY</name>
<reference evidence="2" key="1">
    <citation type="submission" date="2022-04" db="EMBL/GenBank/DDBJ databases">
        <title>Carnegiea gigantea Genome sequencing and assembly v2.</title>
        <authorList>
            <person name="Copetti D."/>
            <person name="Sanderson M.J."/>
            <person name="Burquez A."/>
            <person name="Wojciechowski M.F."/>
        </authorList>
    </citation>
    <scope>NUCLEOTIDE SEQUENCE</scope>
    <source>
        <strain evidence="2">SGP5-SGP5p</strain>
        <tissue evidence="2">Aerial part</tissue>
    </source>
</reference>
<feature type="compositionally biased region" description="Polar residues" evidence="1">
    <location>
        <begin position="36"/>
        <end position="48"/>
    </location>
</feature>
<accession>A0A9Q1JTP0</accession>
<comment type="caution">
    <text evidence="2">The sequence shown here is derived from an EMBL/GenBank/DDBJ whole genome shotgun (WGS) entry which is preliminary data.</text>
</comment>
<proteinExistence type="predicted"/>
<feature type="region of interest" description="Disordered" evidence="1">
    <location>
        <begin position="1"/>
        <end position="68"/>
    </location>
</feature>
<evidence type="ECO:0000256" key="1">
    <source>
        <dbReference type="SAM" id="MobiDB-lite"/>
    </source>
</evidence>
<sequence>MARQLSTDYQQKTVGKWPAGNKRRADNRNTKHTCHGRSQSSGIGQAPNQDPRMAPCAGKQTKSSTGPPGLKVKNAIHFFCYCTIMRGGCKRFVAIDKSFDLAIVGKEEDLLKISENGRGRTSLLLPEHNVGQQSRELPVHERPLPPLGNHSRVDLCLKKRARGEPRPTKA</sequence>
<gene>
    <name evidence="2" type="ORF">Cgig2_006556</name>
</gene>
<keyword evidence="3" id="KW-1185">Reference proteome</keyword>
<evidence type="ECO:0000313" key="2">
    <source>
        <dbReference type="EMBL" id="KAJ8430807.1"/>
    </source>
</evidence>
<dbReference type="AlphaFoldDB" id="A0A9Q1JTP0"/>
<organism evidence="2 3">
    <name type="scientific">Carnegiea gigantea</name>
    <dbReference type="NCBI Taxonomy" id="171969"/>
    <lineage>
        <taxon>Eukaryota</taxon>
        <taxon>Viridiplantae</taxon>
        <taxon>Streptophyta</taxon>
        <taxon>Embryophyta</taxon>
        <taxon>Tracheophyta</taxon>
        <taxon>Spermatophyta</taxon>
        <taxon>Magnoliopsida</taxon>
        <taxon>eudicotyledons</taxon>
        <taxon>Gunneridae</taxon>
        <taxon>Pentapetalae</taxon>
        <taxon>Caryophyllales</taxon>
        <taxon>Cactineae</taxon>
        <taxon>Cactaceae</taxon>
        <taxon>Cactoideae</taxon>
        <taxon>Echinocereeae</taxon>
        <taxon>Carnegiea</taxon>
    </lineage>
</organism>
<protein>
    <submittedName>
        <fullName evidence="2">Uncharacterized protein</fullName>
    </submittedName>
</protein>
<dbReference type="Proteomes" id="UP001153076">
    <property type="component" value="Unassembled WGS sequence"/>
</dbReference>
<dbReference type="EMBL" id="JAKOGI010000752">
    <property type="protein sequence ID" value="KAJ8430807.1"/>
    <property type="molecule type" value="Genomic_DNA"/>
</dbReference>
<evidence type="ECO:0000313" key="3">
    <source>
        <dbReference type="Proteomes" id="UP001153076"/>
    </source>
</evidence>
<feature type="region of interest" description="Disordered" evidence="1">
    <location>
        <begin position="125"/>
        <end position="151"/>
    </location>
</feature>